<dbReference type="AlphaFoldDB" id="A0AAD7IMG0"/>
<dbReference type="InterPro" id="IPR018247">
    <property type="entry name" value="EF_Hand_1_Ca_BS"/>
</dbReference>
<feature type="compositionally biased region" description="Acidic residues" evidence="1">
    <location>
        <begin position="461"/>
        <end position="474"/>
    </location>
</feature>
<sequence>GASTPSDRGAGGCARAGAHKGGGADTRGLLARLARWKTCGYAKSPLGWRNAPNWFCPCRCPVYAKSRLRFVLTPWPETMEPRVRSIADGTAVEGAENDGAREGWARRLEREHRVQTLMREREKERERQRGVAEGTWGKERLSEIRERIRRMQRRGEREMARQVEEGEPRVKSAKKRKKERERKWKEGRENREAEKRQELVDVVLSSTAAVSAIDSNSPADSTSSSSDSDSDSETDTESSFVAKPIPRADTGTTISSSTSSGSDSDTDSSSSSDSESDFEFHSAAVEKSVEPVTQNLLSLLSGVPKLNPFVYVDSIPDAARNREVGVGFGPMEELLPEAGVDPELFYSPSETEVQEEWLFADASADRVLEALEMKDTAPNFLAAEPVEVLEPHPLFESQEAEPREEILPLADAGADTVLEPSETTEGTVPEPLETIEDTVPEVERDAGADPSLLRTTADPGNGEETEVGAETVEDTVPEAELDAGADPSFLDTAADPGADLAVAMETSGTGVGEQEAKAEDSEVEVKTEVAMEEAKELKDGAIPPV</sequence>
<name>A0AAD7IMG0_9AGAR</name>
<comment type="caution">
    <text evidence="2">The sequence shown here is derived from an EMBL/GenBank/DDBJ whole genome shotgun (WGS) entry which is preliminary data.</text>
</comment>
<feature type="compositionally biased region" description="Basic and acidic residues" evidence="1">
    <location>
        <begin position="153"/>
        <end position="170"/>
    </location>
</feature>
<feature type="compositionally biased region" description="Polar residues" evidence="1">
    <location>
        <begin position="204"/>
        <end position="219"/>
    </location>
</feature>
<evidence type="ECO:0000313" key="3">
    <source>
        <dbReference type="Proteomes" id="UP001215598"/>
    </source>
</evidence>
<feature type="non-terminal residue" evidence="2">
    <location>
        <position position="545"/>
    </location>
</feature>
<reference evidence="2" key="1">
    <citation type="submission" date="2023-03" db="EMBL/GenBank/DDBJ databases">
        <title>Massive genome expansion in bonnet fungi (Mycena s.s.) driven by repeated elements and novel gene families across ecological guilds.</title>
        <authorList>
            <consortium name="Lawrence Berkeley National Laboratory"/>
            <person name="Harder C.B."/>
            <person name="Miyauchi S."/>
            <person name="Viragh M."/>
            <person name="Kuo A."/>
            <person name="Thoen E."/>
            <person name="Andreopoulos B."/>
            <person name="Lu D."/>
            <person name="Skrede I."/>
            <person name="Drula E."/>
            <person name="Henrissat B."/>
            <person name="Morin E."/>
            <person name="Kohler A."/>
            <person name="Barry K."/>
            <person name="LaButti K."/>
            <person name="Morin E."/>
            <person name="Salamov A."/>
            <person name="Lipzen A."/>
            <person name="Mereny Z."/>
            <person name="Hegedus B."/>
            <person name="Baldrian P."/>
            <person name="Stursova M."/>
            <person name="Weitz H."/>
            <person name="Taylor A."/>
            <person name="Grigoriev I.V."/>
            <person name="Nagy L.G."/>
            <person name="Martin F."/>
            <person name="Kauserud H."/>
        </authorList>
    </citation>
    <scope>NUCLEOTIDE SEQUENCE</scope>
    <source>
        <strain evidence="2">CBHHK182m</strain>
    </source>
</reference>
<feature type="region of interest" description="Disordered" evidence="1">
    <location>
        <begin position="151"/>
        <end position="283"/>
    </location>
</feature>
<gene>
    <name evidence="2" type="ORF">B0H16DRAFT_1559725</name>
</gene>
<feature type="compositionally biased region" description="Basic residues" evidence="1">
    <location>
        <begin position="171"/>
        <end position="180"/>
    </location>
</feature>
<evidence type="ECO:0000313" key="2">
    <source>
        <dbReference type="EMBL" id="KAJ7744651.1"/>
    </source>
</evidence>
<feature type="region of interest" description="Disordered" evidence="1">
    <location>
        <begin position="1"/>
        <end position="24"/>
    </location>
</feature>
<feature type="compositionally biased region" description="Low complexity" evidence="1">
    <location>
        <begin position="249"/>
        <end position="273"/>
    </location>
</feature>
<feature type="region of interest" description="Disordered" evidence="1">
    <location>
        <begin position="506"/>
        <end position="525"/>
    </location>
</feature>
<dbReference type="EMBL" id="JARKIB010000086">
    <property type="protein sequence ID" value="KAJ7744651.1"/>
    <property type="molecule type" value="Genomic_DNA"/>
</dbReference>
<feature type="compositionally biased region" description="Basic and acidic residues" evidence="1">
    <location>
        <begin position="514"/>
        <end position="525"/>
    </location>
</feature>
<feature type="region of interest" description="Disordered" evidence="1">
    <location>
        <begin position="414"/>
        <end position="474"/>
    </location>
</feature>
<organism evidence="2 3">
    <name type="scientific">Mycena metata</name>
    <dbReference type="NCBI Taxonomy" id="1033252"/>
    <lineage>
        <taxon>Eukaryota</taxon>
        <taxon>Fungi</taxon>
        <taxon>Dikarya</taxon>
        <taxon>Basidiomycota</taxon>
        <taxon>Agaricomycotina</taxon>
        <taxon>Agaricomycetes</taxon>
        <taxon>Agaricomycetidae</taxon>
        <taxon>Agaricales</taxon>
        <taxon>Marasmiineae</taxon>
        <taxon>Mycenaceae</taxon>
        <taxon>Mycena</taxon>
    </lineage>
</organism>
<accession>A0AAD7IMG0</accession>
<keyword evidence="3" id="KW-1185">Reference proteome</keyword>
<evidence type="ECO:0000256" key="1">
    <source>
        <dbReference type="SAM" id="MobiDB-lite"/>
    </source>
</evidence>
<feature type="compositionally biased region" description="Gly residues" evidence="1">
    <location>
        <begin position="9"/>
        <end position="24"/>
    </location>
</feature>
<dbReference type="PROSITE" id="PS00018">
    <property type="entry name" value="EF_HAND_1"/>
    <property type="match status" value="1"/>
</dbReference>
<feature type="compositionally biased region" description="Basic and acidic residues" evidence="1">
    <location>
        <begin position="181"/>
        <end position="199"/>
    </location>
</feature>
<dbReference type="Proteomes" id="UP001215598">
    <property type="component" value="Unassembled WGS sequence"/>
</dbReference>
<protein>
    <submittedName>
        <fullName evidence="2">Uncharacterized protein</fullName>
    </submittedName>
</protein>
<proteinExistence type="predicted"/>